<gene>
    <name evidence="2" type="ORF">DFR68_103280</name>
</gene>
<dbReference type="InterPro" id="IPR050789">
    <property type="entry name" value="Diverse_Enzym_Activities"/>
</dbReference>
<feature type="domain" description="Beta-lactamase-related" evidence="1">
    <location>
        <begin position="35"/>
        <end position="358"/>
    </location>
</feature>
<dbReference type="Pfam" id="PF00144">
    <property type="entry name" value="Beta-lactamase"/>
    <property type="match status" value="1"/>
</dbReference>
<dbReference type="RefSeq" id="WP_068031803.1">
    <property type="nucleotide sequence ID" value="NZ_QQAZ01000003.1"/>
</dbReference>
<evidence type="ECO:0000313" key="3">
    <source>
        <dbReference type="Proteomes" id="UP000255355"/>
    </source>
</evidence>
<name>A0A370HDF1_9NOCA</name>
<sequence>MAENVNWTAEGAWKAKGAWGTADSQGGGFSVARWQARLDELRAAHHVPGAQLAVLVDGEIHELASGVLHRGTGVEATADSIFQSGSIAKIYTATLIMQLVADGKLDLDAPVVDVLPEFATPDPEATRVITTRQLLSHTGGVTNDFTYDAGRGDDAIEKYVAAAREVPLDCAPGVGTSYGSLGYVVLGRIVEVLTGKTWDQAIHDHIAAPLGLGHLMTLPEEALRFRVAMSHLGDPGVDPEPAPAWDLMPRSAGPYARVLTSAGDMARFARMHLDGGIGPDGDRVLGADAVAAMQRREVDVPDKWTVSSDAWGLGWTLYDWDGVVGYGHDGAAIGQYSYLRVVPHAGVVVVLMTNGGGARQLYADLFRELLAEIAGVRMPDSFGPATPPIAVDVAPYTGTYRREGVVITVTRNDDGTGHMTYEFVDGMKDMSPTLEMELVPVSDKVFAASGAGPSFSEDYMPVIFETLSDGTECCYVGMRVTPKIA</sequence>
<dbReference type="PANTHER" id="PTHR43283">
    <property type="entry name" value="BETA-LACTAMASE-RELATED"/>
    <property type="match status" value="1"/>
</dbReference>
<accession>A0A370HDF1</accession>
<dbReference type="OrthoDB" id="262125at2"/>
<dbReference type="InterPro" id="IPR012338">
    <property type="entry name" value="Beta-lactam/transpept-like"/>
</dbReference>
<organism evidence="2 3">
    <name type="scientific">Nocardia mexicana</name>
    <dbReference type="NCBI Taxonomy" id="279262"/>
    <lineage>
        <taxon>Bacteria</taxon>
        <taxon>Bacillati</taxon>
        <taxon>Actinomycetota</taxon>
        <taxon>Actinomycetes</taxon>
        <taxon>Mycobacteriales</taxon>
        <taxon>Nocardiaceae</taxon>
        <taxon>Nocardia</taxon>
    </lineage>
</organism>
<dbReference type="Proteomes" id="UP000255355">
    <property type="component" value="Unassembled WGS sequence"/>
</dbReference>
<dbReference type="STRING" id="1210089.GCA_001613165_07637"/>
<protein>
    <submittedName>
        <fullName evidence="2">CubicO group peptidase (Beta-lactamase class C family)</fullName>
    </submittedName>
</protein>
<dbReference type="PANTHER" id="PTHR43283:SF3">
    <property type="entry name" value="BETA-LACTAMASE FAMILY PROTEIN (AFU_ORTHOLOGUE AFUA_5G07500)"/>
    <property type="match status" value="1"/>
</dbReference>
<keyword evidence="3" id="KW-1185">Reference proteome</keyword>
<comment type="caution">
    <text evidence="2">The sequence shown here is derived from an EMBL/GenBank/DDBJ whole genome shotgun (WGS) entry which is preliminary data.</text>
</comment>
<proteinExistence type="predicted"/>
<dbReference type="EMBL" id="QQAZ01000003">
    <property type="protein sequence ID" value="RDI52893.1"/>
    <property type="molecule type" value="Genomic_DNA"/>
</dbReference>
<evidence type="ECO:0000313" key="2">
    <source>
        <dbReference type="EMBL" id="RDI52893.1"/>
    </source>
</evidence>
<dbReference type="InterPro" id="IPR001466">
    <property type="entry name" value="Beta-lactam-related"/>
</dbReference>
<evidence type="ECO:0000259" key="1">
    <source>
        <dbReference type="Pfam" id="PF00144"/>
    </source>
</evidence>
<dbReference type="SUPFAM" id="SSF56601">
    <property type="entry name" value="beta-lactamase/transpeptidase-like"/>
    <property type="match status" value="1"/>
</dbReference>
<dbReference type="Gene3D" id="3.40.710.10">
    <property type="entry name" value="DD-peptidase/beta-lactamase superfamily"/>
    <property type="match status" value="1"/>
</dbReference>
<dbReference type="AlphaFoldDB" id="A0A370HDF1"/>
<reference evidence="2 3" key="1">
    <citation type="submission" date="2018-07" db="EMBL/GenBank/DDBJ databases">
        <title>Genomic Encyclopedia of Type Strains, Phase IV (KMG-IV): sequencing the most valuable type-strain genomes for metagenomic binning, comparative biology and taxonomic classification.</title>
        <authorList>
            <person name="Goeker M."/>
        </authorList>
    </citation>
    <scope>NUCLEOTIDE SEQUENCE [LARGE SCALE GENOMIC DNA]</scope>
    <source>
        <strain evidence="2 3">DSM 44952</strain>
    </source>
</reference>